<proteinExistence type="predicted"/>
<feature type="region of interest" description="Disordered" evidence="1">
    <location>
        <begin position="1"/>
        <end position="41"/>
    </location>
</feature>
<keyword evidence="3" id="KW-1185">Reference proteome</keyword>
<gene>
    <name evidence="2" type="ORF">QE152_g24644</name>
</gene>
<evidence type="ECO:0000256" key="1">
    <source>
        <dbReference type="SAM" id="MobiDB-lite"/>
    </source>
</evidence>
<dbReference type="EMBL" id="JASPKY010000255">
    <property type="protein sequence ID" value="KAK9712909.1"/>
    <property type="molecule type" value="Genomic_DNA"/>
</dbReference>
<dbReference type="AlphaFoldDB" id="A0AAW1K337"/>
<name>A0AAW1K337_POPJA</name>
<reference evidence="2 3" key="1">
    <citation type="journal article" date="2024" name="BMC Genomics">
        <title>De novo assembly and annotation of Popillia japonica's genome with initial clues to its potential as an invasive pest.</title>
        <authorList>
            <person name="Cucini C."/>
            <person name="Boschi S."/>
            <person name="Funari R."/>
            <person name="Cardaioli E."/>
            <person name="Iannotti N."/>
            <person name="Marturano G."/>
            <person name="Paoli F."/>
            <person name="Bruttini M."/>
            <person name="Carapelli A."/>
            <person name="Frati F."/>
            <person name="Nardi F."/>
        </authorList>
    </citation>
    <scope>NUCLEOTIDE SEQUENCE [LARGE SCALE GENOMIC DNA]</scope>
    <source>
        <strain evidence="2">DMR45628</strain>
    </source>
</reference>
<dbReference type="Proteomes" id="UP001458880">
    <property type="component" value="Unassembled WGS sequence"/>
</dbReference>
<evidence type="ECO:0000313" key="2">
    <source>
        <dbReference type="EMBL" id="KAK9712909.1"/>
    </source>
</evidence>
<comment type="caution">
    <text evidence="2">The sequence shown here is derived from an EMBL/GenBank/DDBJ whole genome shotgun (WGS) entry which is preliminary data.</text>
</comment>
<sequence>MASATDTMETPKRKRMQQDPNSMFEETMETPKRKRMQQDPNSMFEESLSMLRAINSTLDRGKRSERLCKKYW</sequence>
<accession>A0AAW1K337</accession>
<organism evidence="2 3">
    <name type="scientific">Popillia japonica</name>
    <name type="common">Japanese beetle</name>
    <dbReference type="NCBI Taxonomy" id="7064"/>
    <lineage>
        <taxon>Eukaryota</taxon>
        <taxon>Metazoa</taxon>
        <taxon>Ecdysozoa</taxon>
        <taxon>Arthropoda</taxon>
        <taxon>Hexapoda</taxon>
        <taxon>Insecta</taxon>
        <taxon>Pterygota</taxon>
        <taxon>Neoptera</taxon>
        <taxon>Endopterygota</taxon>
        <taxon>Coleoptera</taxon>
        <taxon>Polyphaga</taxon>
        <taxon>Scarabaeiformia</taxon>
        <taxon>Scarabaeidae</taxon>
        <taxon>Rutelinae</taxon>
        <taxon>Popillia</taxon>
    </lineage>
</organism>
<protein>
    <submittedName>
        <fullName evidence="2">Uncharacterized protein</fullName>
    </submittedName>
</protein>
<evidence type="ECO:0000313" key="3">
    <source>
        <dbReference type="Proteomes" id="UP001458880"/>
    </source>
</evidence>